<protein>
    <submittedName>
        <fullName evidence="6">Response regulator transcription factor</fullName>
    </submittedName>
</protein>
<reference evidence="6" key="1">
    <citation type="submission" date="2020-02" db="EMBL/GenBank/DDBJ databases">
        <title>Draft genome sequence of Candidatus Afipia apatlaquensis IBT-C3, a potential strain for decolorization of textile dyes.</title>
        <authorList>
            <person name="Sanchez-Reyes A."/>
            <person name="Breton-Deval L."/>
            <person name="Mangelson H."/>
            <person name="Sanchez-Flores A."/>
        </authorList>
    </citation>
    <scope>NUCLEOTIDE SEQUENCE [LARGE SCALE GENOMIC DNA]</scope>
    <source>
        <strain evidence="6">IBT-C3</strain>
    </source>
</reference>
<dbReference type="PROSITE" id="PS50110">
    <property type="entry name" value="RESPONSE_REGULATORY"/>
    <property type="match status" value="1"/>
</dbReference>
<dbReference type="Pfam" id="PF00486">
    <property type="entry name" value="Trans_reg_C"/>
    <property type="match status" value="1"/>
</dbReference>
<comment type="caution">
    <text evidence="6">The sequence shown here is derived from an EMBL/GenBank/DDBJ whole genome shotgun (WGS) entry which is preliminary data.</text>
</comment>
<dbReference type="InterPro" id="IPR001789">
    <property type="entry name" value="Sig_transdc_resp-reg_receiver"/>
</dbReference>
<dbReference type="InterPro" id="IPR039420">
    <property type="entry name" value="WalR-like"/>
</dbReference>
<accession>A0A7C9RGE4</accession>
<dbReference type="InterPro" id="IPR011006">
    <property type="entry name" value="CheY-like_superfamily"/>
</dbReference>
<evidence type="ECO:0000259" key="5">
    <source>
        <dbReference type="PROSITE" id="PS51755"/>
    </source>
</evidence>
<gene>
    <name evidence="6" type="ORF">G4V63_03470</name>
</gene>
<dbReference type="GO" id="GO:0032993">
    <property type="term" value="C:protein-DNA complex"/>
    <property type="evidence" value="ECO:0007669"/>
    <property type="project" value="TreeGrafter"/>
</dbReference>
<name>A0A7C9RGE4_9BRAD</name>
<dbReference type="CDD" id="cd00383">
    <property type="entry name" value="trans_reg_C"/>
    <property type="match status" value="1"/>
</dbReference>
<dbReference type="AlphaFoldDB" id="A0A7C9RGE4"/>
<dbReference type="SUPFAM" id="SSF46894">
    <property type="entry name" value="C-terminal effector domain of the bipartite response regulators"/>
    <property type="match status" value="1"/>
</dbReference>
<dbReference type="GO" id="GO:0005829">
    <property type="term" value="C:cytosol"/>
    <property type="evidence" value="ECO:0007669"/>
    <property type="project" value="TreeGrafter"/>
</dbReference>
<organism evidence="6 7">
    <name type="scientific">Candidatus Afipia apatlaquensis</name>
    <dbReference type="NCBI Taxonomy" id="2712852"/>
    <lineage>
        <taxon>Bacteria</taxon>
        <taxon>Pseudomonadati</taxon>
        <taxon>Pseudomonadota</taxon>
        <taxon>Alphaproteobacteria</taxon>
        <taxon>Hyphomicrobiales</taxon>
        <taxon>Nitrobacteraceae</taxon>
        <taxon>Afipia</taxon>
    </lineage>
</organism>
<evidence type="ECO:0000256" key="1">
    <source>
        <dbReference type="ARBA" id="ARBA00023125"/>
    </source>
</evidence>
<dbReference type="SUPFAM" id="SSF52172">
    <property type="entry name" value="CheY-like"/>
    <property type="match status" value="1"/>
</dbReference>
<dbReference type="GO" id="GO:0000156">
    <property type="term" value="F:phosphorelay response regulator activity"/>
    <property type="evidence" value="ECO:0007669"/>
    <property type="project" value="TreeGrafter"/>
</dbReference>
<feature type="domain" description="OmpR/PhoB-type" evidence="5">
    <location>
        <begin position="52"/>
        <end position="150"/>
    </location>
</feature>
<dbReference type="PANTHER" id="PTHR48111:SF36">
    <property type="entry name" value="TRANSCRIPTIONAL REGULATORY PROTEIN CUTR"/>
    <property type="match status" value="1"/>
</dbReference>
<feature type="non-terminal residue" evidence="6">
    <location>
        <position position="1"/>
    </location>
</feature>
<dbReference type="Gene3D" id="1.10.10.10">
    <property type="entry name" value="Winged helix-like DNA-binding domain superfamily/Winged helix DNA-binding domain"/>
    <property type="match status" value="1"/>
</dbReference>
<comment type="caution">
    <text evidence="2">Lacks conserved residue(s) required for the propagation of feature annotation.</text>
</comment>
<dbReference type="GO" id="GO:0006355">
    <property type="term" value="P:regulation of DNA-templated transcription"/>
    <property type="evidence" value="ECO:0007669"/>
    <property type="project" value="InterPro"/>
</dbReference>
<dbReference type="InterPro" id="IPR036388">
    <property type="entry name" value="WH-like_DNA-bd_sf"/>
</dbReference>
<evidence type="ECO:0000256" key="3">
    <source>
        <dbReference type="PROSITE-ProRule" id="PRU01091"/>
    </source>
</evidence>
<evidence type="ECO:0000259" key="4">
    <source>
        <dbReference type="PROSITE" id="PS50110"/>
    </source>
</evidence>
<dbReference type="Gene3D" id="6.10.250.690">
    <property type="match status" value="1"/>
</dbReference>
<dbReference type="InterPro" id="IPR016032">
    <property type="entry name" value="Sig_transdc_resp-reg_C-effctor"/>
</dbReference>
<keyword evidence="1 3" id="KW-0238">DNA-binding</keyword>
<dbReference type="InterPro" id="IPR001867">
    <property type="entry name" value="OmpR/PhoB-type_DNA-bd"/>
</dbReference>
<feature type="domain" description="Response regulatory" evidence="4">
    <location>
        <begin position="1"/>
        <end position="44"/>
    </location>
</feature>
<evidence type="ECO:0000256" key="2">
    <source>
        <dbReference type="PROSITE-ProRule" id="PRU00169"/>
    </source>
</evidence>
<keyword evidence="7" id="KW-1185">Reference proteome</keyword>
<evidence type="ECO:0000313" key="6">
    <source>
        <dbReference type="EMBL" id="NGX94316.1"/>
    </source>
</evidence>
<evidence type="ECO:0000313" key="7">
    <source>
        <dbReference type="Proteomes" id="UP000480266"/>
    </source>
</evidence>
<dbReference type="EMBL" id="JAAMRR010000175">
    <property type="protein sequence ID" value="NGX94316.1"/>
    <property type="molecule type" value="Genomic_DNA"/>
</dbReference>
<sequence length="157" mass="17637">VKHRSQTWNVSLIDRVHGLQVGADDYLVKPFAFEELVARLKALLRRPGQLLGSSLTLANIVFDTESKQVFINKRPEMFSARELAVLELLLRRQGTMVPKKAVEDHIFGLSADISSNAVEVYVSRLRKLLAEKGARVQIHTIRGVGYLLTESRSEDLA</sequence>
<dbReference type="SMART" id="SM00862">
    <property type="entry name" value="Trans_reg_C"/>
    <property type="match status" value="1"/>
</dbReference>
<feature type="DNA-binding region" description="OmpR/PhoB-type" evidence="3">
    <location>
        <begin position="52"/>
        <end position="150"/>
    </location>
</feature>
<dbReference type="GO" id="GO:0000976">
    <property type="term" value="F:transcription cis-regulatory region binding"/>
    <property type="evidence" value="ECO:0007669"/>
    <property type="project" value="TreeGrafter"/>
</dbReference>
<dbReference type="PROSITE" id="PS51755">
    <property type="entry name" value="OMPR_PHOB"/>
    <property type="match status" value="1"/>
</dbReference>
<dbReference type="PANTHER" id="PTHR48111">
    <property type="entry name" value="REGULATOR OF RPOS"/>
    <property type="match status" value="1"/>
</dbReference>
<proteinExistence type="predicted"/>
<dbReference type="Proteomes" id="UP000480266">
    <property type="component" value="Unassembled WGS sequence"/>
</dbReference>